<proteinExistence type="predicted"/>
<dbReference type="Proteomes" id="UP000280759">
    <property type="component" value="Unassembled WGS sequence"/>
</dbReference>
<protein>
    <submittedName>
        <fullName evidence="1">Uncharacterized protein</fullName>
    </submittedName>
</protein>
<keyword evidence="2" id="KW-1185">Reference proteome</keyword>
<sequence length="45" mass="5207">MDEIKIRNDGIYLNDKKIKSAQAYRVKSGKNGYAEVFIKLFVKLT</sequence>
<organism evidence="1 2">
    <name type="scientific">Streptococcus canis</name>
    <dbReference type="NCBI Taxonomy" id="1329"/>
    <lineage>
        <taxon>Bacteria</taxon>
        <taxon>Bacillati</taxon>
        <taxon>Bacillota</taxon>
        <taxon>Bacilli</taxon>
        <taxon>Lactobacillales</taxon>
        <taxon>Streptococcaceae</taxon>
        <taxon>Streptococcus</taxon>
    </lineage>
</organism>
<dbReference type="AlphaFoldDB" id="A0A3P5Y3I7"/>
<dbReference type="RefSeq" id="WP_185730796.1">
    <property type="nucleotide sequence ID" value="NZ_UXEP01000003.1"/>
</dbReference>
<reference evidence="1 2" key="1">
    <citation type="submission" date="2018-10" db="EMBL/GenBank/DDBJ databases">
        <authorList>
            <consortium name="Molecular Microbiology and Infection Unit (UMMI)"/>
            <person name="Machado M."/>
        </authorList>
    </citation>
    <scope>NUCLEOTIDE SEQUENCE [LARGE SCALE GENOMIC DNA]</scope>
    <source>
        <strain evidence="1">FMV2238.02</strain>
    </source>
</reference>
<evidence type="ECO:0000313" key="2">
    <source>
        <dbReference type="Proteomes" id="UP000280759"/>
    </source>
</evidence>
<gene>
    <name evidence="1" type="ORF">FMV2238Y02_02350</name>
</gene>
<accession>A0A3P5Y3I7</accession>
<name>A0A3P5Y3I7_STRCB</name>
<dbReference type="EMBL" id="UXEP01000003">
    <property type="protein sequence ID" value="VDC41792.1"/>
    <property type="molecule type" value="Genomic_DNA"/>
</dbReference>
<evidence type="ECO:0000313" key="1">
    <source>
        <dbReference type="EMBL" id="VDC41792.1"/>
    </source>
</evidence>